<evidence type="ECO:0000256" key="1">
    <source>
        <dbReference type="SAM" id="SignalP"/>
    </source>
</evidence>
<evidence type="ECO:0008006" key="3">
    <source>
        <dbReference type="Google" id="ProtNLM"/>
    </source>
</evidence>
<sequence>MATRMRSVLAVLAACVWFAALSGLGHCAGTGAAAFDPAAERIGGLRLGLPAGEVAAVACPPQKGRETYEGATGEYVETWTMPACGVTLKMSGPKKGGPKVVAGVTVTAPSGLGTRRGIHIGSAEAAVTAAYGRYRDREGASRPGRTFVAGSIYDGLIFDFKDGKVVRIFLGAAAE</sequence>
<feature type="signal peptide" evidence="1">
    <location>
        <begin position="1"/>
        <end position="27"/>
    </location>
</feature>
<dbReference type="AlphaFoldDB" id="I2PYC7"/>
<protein>
    <recommendedName>
        <fullName evidence="3">Lipoprotein</fullName>
    </recommendedName>
</protein>
<evidence type="ECO:0000313" key="2">
    <source>
        <dbReference type="EMBL" id="EIG52533.1"/>
    </source>
</evidence>
<reference evidence="2" key="1">
    <citation type="submission" date="2011-11" db="EMBL/GenBank/DDBJ databases">
        <title>Improved High-Quality Draft sequence of Desulfovibrio sp. U5L.</title>
        <authorList>
            <consortium name="US DOE Joint Genome Institute"/>
            <person name="Lucas S."/>
            <person name="Han J."/>
            <person name="Lapidus A."/>
            <person name="Cheng J.-F."/>
            <person name="Goodwin L."/>
            <person name="Pitluck S."/>
            <person name="Peters L."/>
            <person name="Ovchinnikova G."/>
            <person name="Held B."/>
            <person name="Detter J.C."/>
            <person name="Han C."/>
            <person name="Tapia R."/>
            <person name="Land M."/>
            <person name="Hauser L."/>
            <person name="Kyrpides N."/>
            <person name="Ivanova N."/>
            <person name="Pagani I."/>
            <person name="Gabster J."/>
            <person name="Walker C."/>
            <person name="Stolyar S."/>
            <person name="Stahl D."/>
            <person name="Arkin A."/>
            <person name="Dehal P."/>
            <person name="Hazen T."/>
            <person name="Woyke T."/>
        </authorList>
    </citation>
    <scope>NUCLEOTIDE SEQUENCE [LARGE SCALE GENOMIC DNA]</scope>
    <source>
        <strain evidence="2">U5L</strain>
    </source>
</reference>
<dbReference type="EMBL" id="JH600068">
    <property type="protein sequence ID" value="EIG52533.1"/>
    <property type="molecule type" value="Genomic_DNA"/>
</dbReference>
<dbReference type="OrthoDB" id="9180037at2"/>
<accession>I2PYC7</accession>
<keyword evidence="1" id="KW-0732">Signal</keyword>
<dbReference type="HOGENOM" id="CLU_1530198_0_0_7"/>
<proteinExistence type="predicted"/>
<gene>
    <name evidence="2" type="ORF">DesU5LDRAFT_0831</name>
</gene>
<name>I2PYC7_9BACT</name>
<organism evidence="2">
    <name type="scientific">Desulfovibrio sp. U5L</name>
    <dbReference type="NCBI Taxonomy" id="596152"/>
    <lineage>
        <taxon>Bacteria</taxon>
        <taxon>Pseudomonadati</taxon>
        <taxon>Thermodesulfobacteriota</taxon>
        <taxon>Desulfovibrionia</taxon>
        <taxon>Desulfovibrionales</taxon>
        <taxon>Desulfovibrionaceae</taxon>
        <taxon>Desulfovibrio</taxon>
    </lineage>
</organism>
<feature type="chain" id="PRO_5003664182" description="Lipoprotein" evidence="1">
    <location>
        <begin position="28"/>
        <end position="175"/>
    </location>
</feature>
<dbReference type="eggNOG" id="ENOG5032WK7">
    <property type="taxonomic scope" value="Bacteria"/>
</dbReference>